<name>A0A0C9T6G7_SPHS4</name>
<keyword evidence="2" id="KW-1185">Reference proteome</keyword>
<protein>
    <submittedName>
        <fullName evidence="1">Uncharacterized protein</fullName>
    </submittedName>
</protein>
<dbReference type="InterPro" id="IPR040521">
    <property type="entry name" value="KDZ"/>
</dbReference>
<dbReference type="EMBL" id="KN837482">
    <property type="protein sequence ID" value="KIJ24513.1"/>
    <property type="molecule type" value="Genomic_DNA"/>
</dbReference>
<sequence>VLVCLDGNFTQKCLRGKYDDPTLKHPQSHFLPEEDLRKMEEQVENTRKLKPNGSKVFTKLFLGMLPDEVLDECEKVFIAAQEKMAKASSLLYADTVLMAMLC</sequence>
<feature type="non-terminal residue" evidence="1">
    <location>
        <position position="1"/>
    </location>
</feature>
<feature type="non-terminal residue" evidence="1">
    <location>
        <position position="102"/>
    </location>
</feature>
<organism evidence="1 2">
    <name type="scientific">Sphaerobolus stellatus (strain SS14)</name>
    <dbReference type="NCBI Taxonomy" id="990650"/>
    <lineage>
        <taxon>Eukaryota</taxon>
        <taxon>Fungi</taxon>
        <taxon>Dikarya</taxon>
        <taxon>Basidiomycota</taxon>
        <taxon>Agaricomycotina</taxon>
        <taxon>Agaricomycetes</taxon>
        <taxon>Phallomycetidae</taxon>
        <taxon>Geastrales</taxon>
        <taxon>Sphaerobolaceae</taxon>
        <taxon>Sphaerobolus</taxon>
    </lineage>
</organism>
<dbReference type="OrthoDB" id="2666777at2759"/>
<dbReference type="AlphaFoldDB" id="A0A0C9T6G7"/>
<evidence type="ECO:0000313" key="2">
    <source>
        <dbReference type="Proteomes" id="UP000054279"/>
    </source>
</evidence>
<proteinExistence type="predicted"/>
<reference evidence="1 2" key="1">
    <citation type="submission" date="2014-06" db="EMBL/GenBank/DDBJ databases">
        <title>Evolutionary Origins and Diversification of the Mycorrhizal Mutualists.</title>
        <authorList>
            <consortium name="DOE Joint Genome Institute"/>
            <consortium name="Mycorrhizal Genomics Consortium"/>
            <person name="Kohler A."/>
            <person name="Kuo A."/>
            <person name="Nagy L.G."/>
            <person name="Floudas D."/>
            <person name="Copeland A."/>
            <person name="Barry K.W."/>
            <person name="Cichocki N."/>
            <person name="Veneault-Fourrey C."/>
            <person name="LaButti K."/>
            <person name="Lindquist E.A."/>
            <person name="Lipzen A."/>
            <person name="Lundell T."/>
            <person name="Morin E."/>
            <person name="Murat C."/>
            <person name="Riley R."/>
            <person name="Ohm R."/>
            <person name="Sun H."/>
            <person name="Tunlid A."/>
            <person name="Henrissat B."/>
            <person name="Grigoriev I.V."/>
            <person name="Hibbett D.S."/>
            <person name="Martin F."/>
        </authorList>
    </citation>
    <scope>NUCLEOTIDE SEQUENCE [LARGE SCALE GENOMIC DNA]</scope>
    <source>
        <strain evidence="1 2">SS14</strain>
    </source>
</reference>
<gene>
    <name evidence="1" type="ORF">M422DRAFT_82961</name>
</gene>
<dbReference type="Proteomes" id="UP000054279">
    <property type="component" value="Unassembled WGS sequence"/>
</dbReference>
<dbReference type="HOGENOM" id="CLU_004552_3_0_1"/>
<dbReference type="Pfam" id="PF18758">
    <property type="entry name" value="KDZ"/>
    <property type="match status" value="1"/>
</dbReference>
<evidence type="ECO:0000313" key="1">
    <source>
        <dbReference type="EMBL" id="KIJ24513.1"/>
    </source>
</evidence>
<accession>A0A0C9T6G7</accession>